<comment type="caution">
    <text evidence="2">The sequence shown here is derived from an EMBL/GenBank/DDBJ whole genome shotgun (WGS) entry which is preliminary data.</text>
</comment>
<keyword evidence="1" id="KW-0472">Membrane</keyword>
<keyword evidence="1" id="KW-0812">Transmembrane</keyword>
<evidence type="ECO:0008006" key="4">
    <source>
        <dbReference type="Google" id="ProtNLM"/>
    </source>
</evidence>
<name>A0ABW4AS14_9ACTN</name>
<dbReference type="Proteomes" id="UP001597183">
    <property type="component" value="Unassembled WGS sequence"/>
</dbReference>
<gene>
    <name evidence="2" type="ORF">ACFQ5G_49275</name>
</gene>
<dbReference type="EMBL" id="JBHTMK010000065">
    <property type="protein sequence ID" value="MFD1373373.1"/>
    <property type="molecule type" value="Genomic_DNA"/>
</dbReference>
<accession>A0ABW4AS14</accession>
<sequence>MGARARSGVLAALLLSGAVVFPGFGTIDGGGQLRFPGFGTIDGGGQHREHERITRAALACTADDSPGDCLRPRSIDQLAGHGNGFGAVGAPDRTEVAVPAAHCDDADYLTGDYPQTRDDATVHLTDCVEHLRGRFREAVERADELVDGHGRIVAAEVNLDGDCAFDTTREERAMCTTLESLGRALHGVQDFYSHSSWADEPDPTRPIGPANPRGRVLNNFQKAVTAAVIETRHQWAAFGDQLRREYGPRRAATMTCALTRDDPADDCARSGRTIAAPVLFVLLILASTALRGRRRRRP</sequence>
<keyword evidence="1" id="KW-1133">Transmembrane helix</keyword>
<dbReference type="RefSeq" id="WP_317791791.1">
    <property type="nucleotide sequence ID" value="NZ_AP028461.1"/>
</dbReference>
<evidence type="ECO:0000256" key="1">
    <source>
        <dbReference type="SAM" id="Phobius"/>
    </source>
</evidence>
<evidence type="ECO:0000313" key="2">
    <source>
        <dbReference type="EMBL" id="MFD1373373.1"/>
    </source>
</evidence>
<evidence type="ECO:0000313" key="3">
    <source>
        <dbReference type="Proteomes" id="UP001597183"/>
    </source>
</evidence>
<protein>
    <recommendedName>
        <fullName evidence="4">Secreted protein</fullName>
    </recommendedName>
</protein>
<keyword evidence="3" id="KW-1185">Reference proteome</keyword>
<organism evidence="2 3">
    <name type="scientific">Actinoplanes sichuanensis</name>
    <dbReference type="NCBI Taxonomy" id="512349"/>
    <lineage>
        <taxon>Bacteria</taxon>
        <taxon>Bacillati</taxon>
        <taxon>Actinomycetota</taxon>
        <taxon>Actinomycetes</taxon>
        <taxon>Micromonosporales</taxon>
        <taxon>Micromonosporaceae</taxon>
        <taxon>Actinoplanes</taxon>
    </lineage>
</organism>
<feature type="transmembrane region" description="Helical" evidence="1">
    <location>
        <begin position="274"/>
        <end position="292"/>
    </location>
</feature>
<proteinExistence type="predicted"/>
<reference evidence="3" key="1">
    <citation type="journal article" date="2019" name="Int. J. Syst. Evol. Microbiol.">
        <title>The Global Catalogue of Microorganisms (GCM) 10K type strain sequencing project: providing services to taxonomists for standard genome sequencing and annotation.</title>
        <authorList>
            <consortium name="The Broad Institute Genomics Platform"/>
            <consortium name="The Broad Institute Genome Sequencing Center for Infectious Disease"/>
            <person name="Wu L."/>
            <person name="Ma J."/>
        </authorList>
    </citation>
    <scope>NUCLEOTIDE SEQUENCE [LARGE SCALE GENOMIC DNA]</scope>
    <source>
        <strain evidence="3">CCM 7526</strain>
    </source>
</reference>